<feature type="region of interest" description="Disordered" evidence="2">
    <location>
        <begin position="1"/>
        <end position="32"/>
    </location>
</feature>
<gene>
    <name evidence="4" type="ORF">VKT23_017470</name>
</gene>
<comment type="caution">
    <text evidence="4">The sequence shown here is derived from an EMBL/GenBank/DDBJ whole genome shotgun (WGS) entry which is preliminary data.</text>
</comment>
<dbReference type="EMBL" id="JBANRG010000072">
    <property type="protein sequence ID" value="KAK7439542.1"/>
    <property type="molecule type" value="Genomic_DNA"/>
</dbReference>
<dbReference type="InterPro" id="IPR027417">
    <property type="entry name" value="P-loop_NTPase"/>
</dbReference>
<evidence type="ECO:0000256" key="2">
    <source>
        <dbReference type="SAM" id="MobiDB-lite"/>
    </source>
</evidence>
<name>A0ABR1IW00_9AGAR</name>
<feature type="compositionally biased region" description="Polar residues" evidence="2">
    <location>
        <begin position="1"/>
        <end position="26"/>
    </location>
</feature>
<feature type="domain" description="Nephrocystin 3-like N-terminal" evidence="3">
    <location>
        <begin position="243"/>
        <end position="418"/>
    </location>
</feature>
<evidence type="ECO:0000313" key="5">
    <source>
        <dbReference type="Proteomes" id="UP001498398"/>
    </source>
</evidence>
<evidence type="ECO:0000259" key="3">
    <source>
        <dbReference type="Pfam" id="PF24883"/>
    </source>
</evidence>
<dbReference type="Proteomes" id="UP001498398">
    <property type="component" value="Unassembled WGS sequence"/>
</dbReference>
<dbReference type="SUPFAM" id="SSF52540">
    <property type="entry name" value="P-loop containing nucleoside triphosphate hydrolases"/>
    <property type="match status" value="1"/>
</dbReference>
<evidence type="ECO:0000256" key="1">
    <source>
        <dbReference type="ARBA" id="ARBA00022737"/>
    </source>
</evidence>
<dbReference type="InterPro" id="IPR056884">
    <property type="entry name" value="NPHP3-like_N"/>
</dbReference>
<proteinExistence type="predicted"/>
<keyword evidence="1" id="KW-0677">Repeat</keyword>
<accession>A0ABR1IW00</accession>
<organism evidence="4 5">
    <name type="scientific">Marasmiellus scandens</name>
    <dbReference type="NCBI Taxonomy" id="2682957"/>
    <lineage>
        <taxon>Eukaryota</taxon>
        <taxon>Fungi</taxon>
        <taxon>Dikarya</taxon>
        <taxon>Basidiomycota</taxon>
        <taxon>Agaricomycotina</taxon>
        <taxon>Agaricomycetes</taxon>
        <taxon>Agaricomycetidae</taxon>
        <taxon>Agaricales</taxon>
        <taxon>Marasmiineae</taxon>
        <taxon>Omphalotaceae</taxon>
        <taxon>Marasmiellus</taxon>
    </lineage>
</organism>
<dbReference type="Pfam" id="PF24883">
    <property type="entry name" value="NPHP3_N"/>
    <property type="match status" value="1"/>
</dbReference>
<reference evidence="4 5" key="1">
    <citation type="submission" date="2024-01" db="EMBL/GenBank/DDBJ databases">
        <title>A draft genome for the cacao thread blight pathogen Marasmiellus scandens.</title>
        <authorList>
            <person name="Baruah I.K."/>
            <person name="Leung J."/>
            <person name="Bukari Y."/>
            <person name="Amoako-Attah I."/>
            <person name="Meinhardt L.W."/>
            <person name="Bailey B.A."/>
            <person name="Cohen S.P."/>
        </authorList>
    </citation>
    <scope>NUCLEOTIDE SEQUENCE [LARGE SCALE GENOMIC DNA]</scope>
    <source>
        <strain evidence="4 5">GH-19</strain>
    </source>
</reference>
<evidence type="ECO:0000313" key="4">
    <source>
        <dbReference type="EMBL" id="KAK7439542.1"/>
    </source>
</evidence>
<sequence length="771" mass="88335">MASLQSTTAPLSETLVGSTQMDQTPSIPLPKRRSWTKRFTSSARNTFSKRNTVPVMNELWDLFHNVSSLIPVPGVAVAVGMIDKIKVQVEKDLKNSSEIRELQARLQQFKETIGNFNGPEIDIGVRLKQLDAYGPYHDTIYAFFMKCLQSLQINVQELHDDRTRENRVMAVIKSGDYAGKIAEIITHMNNMFTSIMEAIRADLDRTREAEKRLLDSIPHIYAASDQTVQRELYEGTYTDILDRIISWRDNARKPVFWLYGLQNSGKTTALCGAFKNRNFANDITMEFRCTRVIRLYADPQMIFPTLAWKLQQVNAPYRRQLVSVLSSKPEAERDTENIRKWNPRRQLEELIVRPFASIPDEQWVEGRKVILAIDSLEECLLDDPTSSADLAGLWLREVTEVVGEESFQNSRIKFLIISHEHRLIKSLLDHADSASSYSMTEYKKSDLALTEMMQFYKRELGQLASYNLSSGNSNWPSEEEVTELSNITRGSFFQARIICSQIRESLNPEEKLKDGIAKGDFKKGIQSYYQSLLDEATKGFSPEDLEIFWKALRTIALLRRLVSIEDLALIMDYDYPEKLRVALTRKVPFLVYTPMKNSQLQVGKPDVIRVQDTVFADYVGKGEVSHTPVDPSTLECNLAADLLRLLNRTLPEIEEGKRFDENHPDYRSVYELRGLSVERRIKRAIGYAAKSWWTHLQKSLEAPSPTSPKKLQALRNSQVAIIRELAQLLEKKKRRAWIAILENEVSRDVRFPAKAISAAKSFLEVGFQFIA</sequence>
<protein>
    <recommendedName>
        <fullName evidence="3">Nephrocystin 3-like N-terminal domain-containing protein</fullName>
    </recommendedName>
</protein>
<keyword evidence="5" id="KW-1185">Reference proteome</keyword>